<dbReference type="PANTHER" id="PTHR13822">
    <property type="entry name" value="ATP SYNTHASE DELTA/EPSILON CHAIN"/>
    <property type="match status" value="1"/>
</dbReference>
<dbReference type="GO" id="GO:0005524">
    <property type="term" value="F:ATP binding"/>
    <property type="evidence" value="ECO:0007669"/>
    <property type="project" value="UniProtKB-UniRule"/>
</dbReference>
<comment type="subcellular location">
    <subcellularLocation>
        <location evidence="10">Cell membrane</location>
        <topology evidence="10">Peripheral membrane protein</topology>
    </subcellularLocation>
    <subcellularLocation>
        <location evidence="2">Endomembrane system</location>
        <topology evidence="2">Peripheral membrane protein</topology>
    </subcellularLocation>
</comment>
<dbReference type="Proteomes" id="UP000681075">
    <property type="component" value="Unassembled WGS sequence"/>
</dbReference>
<name>A0A8S8XB79_9PROT</name>
<accession>A0A8S8XB79</accession>
<keyword evidence="8 10" id="KW-0139">CF(1)</keyword>
<reference evidence="13" key="1">
    <citation type="submission" date="2021-02" db="EMBL/GenBank/DDBJ databases">
        <title>Genome sequence of Rhodospirillales sp. strain TMPK1 isolated from soil.</title>
        <authorList>
            <person name="Nakai R."/>
            <person name="Kusada H."/>
            <person name="Tamaki H."/>
        </authorList>
    </citation>
    <scope>NUCLEOTIDE SEQUENCE</scope>
    <source>
        <strain evidence="13">TMPK1</strain>
    </source>
</reference>
<sequence length="141" mass="15174">MVTAPRKFEFELVSPEQLVFSEPVDMAVVPGADGDFGVLAGHSPLISTLRPGVLQIWQGDVVEQSLFVAGGFAEVNEERCTVLADEAIPVSSIDPTLVTAEIEELEAELPGEVDPVAKKLIETRLNIARAKLWAAKVPTTH</sequence>
<keyword evidence="14" id="KW-1185">Reference proteome</keyword>
<evidence type="ECO:0000256" key="9">
    <source>
        <dbReference type="ARBA" id="ARBA00023310"/>
    </source>
</evidence>
<gene>
    <name evidence="10 13" type="primary">atpC</name>
    <name evidence="13" type="ORF">TMPK1_34750</name>
</gene>
<dbReference type="HAMAP" id="MF_00530">
    <property type="entry name" value="ATP_synth_epsil_bac"/>
    <property type="match status" value="1"/>
</dbReference>
<dbReference type="EMBL" id="BOPV01000001">
    <property type="protein sequence ID" value="GIL41238.1"/>
    <property type="molecule type" value="Genomic_DNA"/>
</dbReference>
<evidence type="ECO:0000256" key="2">
    <source>
        <dbReference type="ARBA" id="ARBA00004184"/>
    </source>
</evidence>
<evidence type="ECO:0000313" key="13">
    <source>
        <dbReference type="EMBL" id="GIL41238.1"/>
    </source>
</evidence>
<comment type="function">
    <text evidence="1 10">Produces ATP from ADP in the presence of a proton gradient across the membrane.</text>
</comment>
<keyword evidence="10" id="KW-1003">Cell membrane</keyword>
<dbReference type="GO" id="GO:0005886">
    <property type="term" value="C:plasma membrane"/>
    <property type="evidence" value="ECO:0007669"/>
    <property type="project" value="UniProtKB-SubCell"/>
</dbReference>
<comment type="subunit">
    <text evidence="10 11">F-type ATPases have 2 components, CF(1) - the catalytic core - and CF(0) - the membrane proton channel. CF(1) has five subunits: alpha(3), beta(3), gamma(1), delta(1), epsilon(1). CF(0) has three main subunits: a, b and c.</text>
</comment>
<dbReference type="SUPFAM" id="SSF51344">
    <property type="entry name" value="Epsilon subunit of F1F0-ATP synthase N-terminal domain"/>
    <property type="match status" value="1"/>
</dbReference>
<evidence type="ECO:0000256" key="11">
    <source>
        <dbReference type="RuleBase" id="RU003656"/>
    </source>
</evidence>
<comment type="similarity">
    <text evidence="3 10 11">Belongs to the ATPase epsilon chain family.</text>
</comment>
<dbReference type="PANTHER" id="PTHR13822:SF10">
    <property type="entry name" value="ATP SYNTHASE EPSILON CHAIN, CHLOROPLASTIC"/>
    <property type="match status" value="1"/>
</dbReference>
<evidence type="ECO:0000313" key="14">
    <source>
        <dbReference type="Proteomes" id="UP000681075"/>
    </source>
</evidence>
<keyword evidence="5 10" id="KW-0375">Hydrogen ion transport</keyword>
<evidence type="ECO:0000256" key="8">
    <source>
        <dbReference type="ARBA" id="ARBA00023196"/>
    </source>
</evidence>
<feature type="domain" description="ATP synthase F1 complex delta/epsilon subunit N-terminal" evidence="12">
    <location>
        <begin position="8"/>
        <end position="87"/>
    </location>
</feature>
<dbReference type="NCBIfam" id="TIGR01216">
    <property type="entry name" value="ATP_synt_epsi"/>
    <property type="match status" value="1"/>
</dbReference>
<comment type="caution">
    <text evidence="13">The sequence shown here is derived from an EMBL/GenBank/DDBJ whole genome shotgun (WGS) entry which is preliminary data.</text>
</comment>
<evidence type="ECO:0000256" key="7">
    <source>
        <dbReference type="ARBA" id="ARBA00023136"/>
    </source>
</evidence>
<dbReference type="Gene3D" id="2.60.15.10">
    <property type="entry name" value="F0F1 ATP synthase delta/epsilon subunit, N-terminal"/>
    <property type="match status" value="1"/>
</dbReference>
<dbReference type="GO" id="GO:0045259">
    <property type="term" value="C:proton-transporting ATP synthase complex"/>
    <property type="evidence" value="ECO:0007669"/>
    <property type="project" value="UniProtKB-KW"/>
</dbReference>
<dbReference type="AlphaFoldDB" id="A0A8S8XB79"/>
<evidence type="ECO:0000256" key="1">
    <source>
        <dbReference type="ARBA" id="ARBA00003543"/>
    </source>
</evidence>
<dbReference type="GO" id="GO:0046933">
    <property type="term" value="F:proton-transporting ATP synthase activity, rotational mechanism"/>
    <property type="evidence" value="ECO:0007669"/>
    <property type="project" value="UniProtKB-UniRule"/>
</dbReference>
<dbReference type="InterPro" id="IPR001469">
    <property type="entry name" value="ATP_synth_F1_dsu/esu"/>
</dbReference>
<proteinExistence type="inferred from homology"/>
<keyword evidence="6 10" id="KW-0406">Ion transport</keyword>
<evidence type="ECO:0000256" key="4">
    <source>
        <dbReference type="ARBA" id="ARBA00022448"/>
    </source>
</evidence>
<organism evidence="13 14">
    <name type="scientific">Roseiterribacter gracilis</name>
    <dbReference type="NCBI Taxonomy" id="2812848"/>
    <lineage>
        <taxon>Bacteria</taxon>
        <taxon>Pseudomonadati</taxon>
        <taxon>Pseudomonadota</taxon>
        <taxon>Alphaproteobacteria</taxon>
        <taxon>Rhodospirillales</taxon>
        <taxon>Roseiterribacteraceae</taxon>
        <taxon>Roseiterribacter</taxon>
    </lineage>
</organism>
<dbReference type="InterPro" id="IPR036771">
    <property type="entry name" value="ATPsynth_dsu/esu_N"/>
</dbReference>
<evidence type="ECO:0000256" key="10">
    <source>
        <dbReference type="HAMAP-Rule" id="MF_00530"/>
    </source>
</evidence>
<evidence type="ECO:0000256" key="6">
    <source>
        <dbReference type="ARBA" id="ARBA00023065"/>
    </source>
</evidence>
<evidence type="ECO:0000256" key="3">
    <source>
        <dbReference type="ARBA" id="ARBA00005712"/>
    </source>
</evidence>
<dbReference type="GO" id="GO:0012505">
    <property type="term" value="C:endomembrane system"/>
    <property type="evidence" value="ECO:0007669"/>
    <property type="project" value="UniProtKB-SubCell"/>
</dbReference>
<keyword evidence="4 10" id="KW-0813">Transport</keyword>
<protein>
    <recommendedName>
        <fullName evidence="10">ATP synthase epsilon chain</fullName>
    </recommendedName>
    <alternativeName>
        <fullName evidence="10">ATP synthase F1 sector epsilon subunit</fullName>
    </alternativeName>
    <alternativeName>
        <fullName evidence="10">F-ATPase epsilon subunit</fullName>
    </alternativeName>
</protein>
<dbReference type="Pfam" id="PF02823">
    <property type="entry name" value="ATP-synt_DE_N"/>
    <property type="match status" value="1"/>
</dbReference>
<keyword evidence="7 10" id="KW-0472">Membrane</keyword>
<dbReference type="CDD" id="cd12152">
    <property type="entry name" value="F1-ATPase_delta"/>
    <property type="match status" value="1"/>
</dbReference>
<evidence type="ECO:0000256" key="5">
    <source>
        <dbReference type="ARBA" id="ARBA00022781"/>
    </source>
</evidence>
<keyword evidence="9 10" id="KW-0066">ATP synthesis</keyword>
<dbReference type="InterPro" id="IPR020546">
    <property type="entry name" value="ATP_synth_F1_dsu/esu_N"/>
</dbReference>
<dbReference type="RefSeq" id="WP_420244647.1">
    <property type="nucleotide sequence ID" value="NZ_BOPV01000001.1"/>
</dbReference>
<evidence type="ECO:0000259" key="12">
    <source>
        <dbReference type="Pfam" id="PF02823"/>
    </source>
</evidence>